<name>A0AAW4P4Z4_9GAMM</name>
<comment type="caution">
    <text evidence="2">The sequence shown here is derived from an EMBL/GenBank/DDBJ whole genome shotgun (WGS) entry which is preliminary data.</text>
</comment>
<proteinExistence type="predicted"/>
<organism evidence="2 3">
    <name type="scientific">Pectobacterium polaris</name>
    <dbReference type="NCBI Taxonomy" id="2042057"/>
    <lineage>
        <taxon>Bacteria</taxon>
        <taxon>Pseudomonadati</taxon>
        <taxon>Pseudomonadota</taxon>
        <taxon>Gammaproteobacteria</taxon>
        <taxon>Enterobacterales</taxon>
        <taxon>Pectobacteriaceae</taxon>
        <taxon>Pectobacterium</taxon>
    </lineage>
</organism>
<keyword evidence="1" id="KW-1133">Transmembrane helix</keyword>
<reference evidence="2" key="1">
    <citation type="journal article" date="2021" name="bioRxiv">
        <title>Identification of Pectobacterium species isolated from the soft rot of tetecho (Neobuxbaumia tetetzo), a columnar cactus, and associated metagenomics.</title>
        <authorList>
            <person name="Vargas-Peralta D."/>
            <person name="Narvaez-Barragan D.A."/>
            <person name="de Sandozequi A."/>
            <person name="Romero-Gutierrez M.F."/>
            <person name="Segovia L."/>
            <person name="Martinez-Anaya C."/>
            <person name="Alcaraz L.D."/>
            <person name="de la Torre Almaraz R."/>
        </authorList>
    </citation>
    <scope>NUCLEOTIDE SEQUENCE</scope>
    <source>
        <strain evidence="2">A3</strain>
    </source>
</reference>
<sequence length="52" mass="5968">MSNPTTVPTNENATVITVAFLFIQRYLFTVLAQRVLLFRQQLLVTIWLTATI</sequence>
<dbReference type="Proteomes" id="UP000696310">
    <property type="component" value="Unassembled WGS sequence"/>
</dbReference>
<gene>
    <name evidence="2" type="ORF">IM880_19950</name>
</gene>
<dbReference type="AlphaFoldDB" id="A0AAW4P4Z4"/>
<evidence type="ECO:0000313" key="3">
    <source>
        <dbReference type="Proteomes" id="UP000696310"/>
    </source>
</evidence>
<evidence type="ECO:0000313" key="2">
    <source>
        <dbReference type="EMBL" id="MBW5894493.1"/>
    </source>
</evidence>
<dbReference type="EMBL" id="JAESHX010000110">
    <property type="protein sequence ID" value="MBW5894493.1"/>
    <property type="molecule type" value="Genomic_DNA"/>
</dbReference>
<keyword evidence="1" id="KW-0812">Transmembrane</keyword>
<reference evidence="2" key="2">
    <citation type="submission" date="2021-01" db="EMBL/GenBank/DDBJ databases">
        <authorList>
            <person name="Vargas Peralta D."/>
        </authorList>
    </citation>
    <scope>NUCLEOTIDE SEQUENCE</scope>
    <source>
        <strain evidence="2">A3</strain>
    </source>
</reference>
<feature type="transmembrane region" description="Helical" evidence="1">
    <location>
        <begin position="12"/>
        <end position="32"/>
    </location>
</feature>
<keyword evidence="1" id="KW-0472">Membrane</keyword>
<accession>A0AAW4P4Z4</accession>
<protein>
    <submittedName>
        <fullName evidence="2">Uncharacterized protein</fullName>
    </submittedName>
</protein>
<evidence type="ECO:0000256" key="1">
    <source>
        <dbReference type="SAM" id="Phobius"/>
    </source>
</evidence>